<accession>A0A2T1G682</accession>
<dbReference type="AlphaFoldDB" id="A0A2T1G682"/>
<organism evidence="1 2">
    <name type="scientific">Chamaesiphon polymorphus CCALA 037</name>
    <dbReference type="NCBI Taxonomy" id="2107692"/>
    <lineage>
        <taxon>Bacteria</taxon>
        <taxon>Bacillati</taxon>
        <taxon>Cyanobacteriota</taxon>
        <taxon>Cyanophyceae</taxon>
        <taxon>Gomontiellales</taxon>
        <taxon>Chamaesiphonaceae</taxon>
        <taxon>Chamaesiphon</taxon>
    </lineage>
</organism>
<dbReference type="EMBL" id="PVWO01000318">
    <property type="protein sequence ID" value="PSB52735.1"/>
    <property type="molecule type" value="Genomic_DNA"/>
</dbReference>
<name>A0A2T1G682_9CYAN</name>
<sequence length="62" mass="6354">MMQQTGDRVGKLNVAGINASSISDVMKLSELMVLPSVPDRAAIGCAAVDCATVGGRDLLYSG</sequence>
<dbReference type="Proteomes" id="UP000238937">
    <property type="component" value="Unassembled WGS sequence"/>
</dbReference>
<protein>
    <submittedName>
        <fullName evidence="1">Uncharacterized protein</fullName>
    </submittedName>
</protein>
<keyword evidence="2" id="KW-1185">Reference proteome</keyword>
<reference evidence="1 2" key="1">
    <citation type="submission" date="2018-03" db="EMBL/GenBank/DDBJ databases">
        <title>The ancient ancestry and fast evolution of plastids.</title>
        <authorList>
            <person name="Moore K.R."/>
            <person name="Magnabosco C."/>
            <person name="Momper L."/>
            <person name="Gold D.A."/>
            <person name="Bosak T."/>
            <person name="Fournier G.P."/>
        </authorList>
    </citation>
    <scope>NUCLEOTIDE SEQUENCE [LARGE SCALE GENOMIC DNA]</scope>
    <source>
        <strain evidence="1 2">CCALA 037</strain>
    </source>
</reference>
<comment type="caution">
    <text evidence="1">The sequence shown here is derived from an EMBL/GenBank/DDBJ whole genome shotgun (WGS) entry which is preliminary data.</text>
</comment>
<evidence type="ECO:0000313" key="1">
    <source>
        <dbReference type="EMBL" id="PSB52735.1"/>
    </source>
</evidence>
<gene>
    <name evidence="1" type="ORF">C7B77_20195</name>
</gene>
<evidence type="ECO:0000313" key="2">
    <source>
        <dbReference type="Proteomes" id="UP000238937"/>
    </source>
</evidence>
<proteinExistence type="predicted"/>